<dbReference type="Pfam" id="PF14265">
    <property type="entry name" value="DUF4355"/>
    <property type="match status" value="1"/>
</dbReference>
<accession>A0ABR7EWN1</accession>
<dbReference type="EMBL" id="JACOOY010000007">
    <property type="protein sequence ID" value="MBC5665118.1"/>
    <property type="molecule type" value="Genomic_DNA"/>
</dbReference>
<evidence type="ECO:0000256" key="1">
    <source>
        <dbReference type="SAM" id="MobiDB-lite"/>
    </source>
</evidence>
<protein>
    <submittedName>
        <fullName evidence="3">DUF4355 domain-containing protein</fullName>
    </submittedName>
</protein>
<dbReference type="RefSeq" id="WP_186855763.1">
    <property type="nucleotide sequence ID" value="NZ_JACOOY010000007.1"/>
</dbReference>
<feature type="region of interest" description="Disordered" evidence="1">
    <location>
        <begin position="15"/>
        <end position="59"/>
    </location>
</feature>
<dbReference type="EMBL" id="JACOOY010000008">
    <property type="protein sequence ID" value="MBC5665119.1"/>
    <property type="molecule type" value="Genomic_DNA"/>
</dbReference>
<reference evidence="3 4" key="1">
    <citation type="submission" date="2020-08" db="EMBL/GenBank/DDBJ databases">
        <title>Genome public.</title>
        <authorList>
            <person name="Liu C."/>
            <person name="Sun Q."/>
        </authorList>
    </citation>
    <scope>NUCLEOTIDE SEQUENCE [LARGE SCALE GENOMIC DNA]</scope>
    <source>
        <strain evidence="3 4">NSJ-36</strain>
    </source>
</reference>
<feature type="compositionally biased region" description="Basic and acidic residues" evidence="1">
    <location>
        <begin position="49"/>
        <end position="59"/>
    </location>
</feature>
<keyword evidence="4" id="KW-1185">Reference proteome</keyword>
<sequence length="179" mass="19470">MMELLRKLQIFADEGAEGGADGAGASAAEDQEGTQGDQSGSGEGEPGQEPEKKYTDKDLDRIIAKKIAAERKRMTKLFNDDQQESDLDKRERDVLRRELRADAKERLASEGLPVALADLINYSDKEESEKSLDEVTATFRAAVAQGVKDALKGNAPRVSTGGRATESDLIRSAFARNAR</sequence>
<evidence type="ECO:0000313" key="3">
    <source>
        <dbReference type="EMBL" id="MBC5665119.1"/>
    </source>
</evidence>
<evidence type="ECO:0000313" key="2">
    <source>
        <dbReference type="EMBL" id="MBC5665118.1"/>
    </source>
</evidence>
<dbReference type="InterPro" id="IPR025580">
    <property type="entry name" value="Gp46"/>
</dbReference>
<name>A0ABR7EWN1_9FIRM</name>
<dbReference type="Proteomes" id="UP000647235">
    <property type="component" value="Unassembled WGS sequence"/>
</dbReference>
<evidence type="ECO:0000313" key="4">
    <source>
        <dbReference type="Proteomes" id="UP000647235"/>
    </source>
</evidence>
<gene>
    <name evidence="2" type="ORF">H8S07_07470</name>
    <name evidence="3" type="ORF">H8S07_07475</name>
</gene>
<organism evidence="3 4">
    <name type="scientific">Dorea hominis</name>
    <dbReference type="NCBI Taxonomy" id="2763040"/>
    <lineage>
        <taxon>Bacteria</taxon>
        <taxon>Bacillati</taxon>
        <taxon>Bacillota</taxon>
        <taxon>Clostridia</taxon>
        <taxon>Lachnospirales</taxon>
        <taxon>Lachnospiraceae</taxon>
        <taxon>Dorea</taxon>
    </lineage>
</organism>
<comment type="caution">
    <text evidence="3">The sequence shown here is derived from an EMBL/GenBank/DDBJ whole genome shotgun (WGS) entry which is preliminary data.</text>
</comment>
<proteinExistence type="predicted"/>
<feature type="compositionally biased region" description="Low complexity" evidence="1">
    <location>
        <begin position="23"/>
        <end position="38"/>
    </location>
</feature>